<keyword evidence="2" id="KW-1185">Reference proteome</keyword>
<reference evidence="1" key="1">
    <citation type="journal article" date="2019" name="bioRxiv">
        <title>The Genome of the Zebra Mussel, Dreissena polymorpha: A Resource for Invasive Species Research.</title>
        <authorList>
            <person name="McCartney M.A."/>
            <person name="Auch B."/>
            <person name="Kono T."/>
            <person name="Mallez S."/>
            <person name="Zhang Y."/>
            <person name="Obille A."/>
            <person name="Becker A."/>
            <person name="Abrahante J.E."/>
            <person name="Garbe J."/>
            <person name="Badalamenti J.P."/>
            <person name="Herman A."/>
            <person name="Mangelson H."/>
            <person name="Liachko I."/>
            <person name="Sullivan S."/>
            <person name="Sone E.D."/>
            <person name="Koren S."/>
            <person name="Silverstein K.A.T."/>
            <person name="Beckman K.B."/>
            <person name="Gohl D.M."/>
        </authorList>
    </citation>
    <scope>NUCLEOTIDE SEQUENCE</scope>
    <source>
        <strain evidence="1">Duluth1</strain>
        <tissue evidence="1">Whole animal</tissue>
    </source>
</reference>
<evidence type="ECO:0000313" key="1">
    <source>
        <dbReference type="EMBL" id="KAH3700322.1"/>
    </source>
</evidence>
<name>A0A9D4BP98_DREPO</name>
<proteinExistence type="predicted"/>
<organism evidence="1 2">
    <name type="scientific">Dreissena polymorpha</name>
    <name type="common">Zebra mussel</name>
    <name type="synonym">Mytilus polymorpha</name>
    <dbReference type="NCBI Taxonomy" id="45954"/>
    <lineage>
        <taxon>Eukaryota</taxon>
        <taxon>Metazoa</taxon>
        <taxon>Spiralia</taxon>
        <taxon>Lophotrochozoa</taxon>
        <taxon>Mollusca</taxon>
        <taxon>Bivalvia</taxon>
        <taxon>Autobranchia</taxon>
        <taxon>Heteroconchia</taxon>
        <taxon>Euheterodonta</taxon>
        <taxon>Imparidentia</taxon>
        <taxon>Neoheterodontei</taxon>
        <taxon>Myida</taxon>
        <taxon>Dreissenoidea</taxon>
        <taxon>Dreissenidae</taxon>
        <taxon>Dreissena</taxon>
    </lineage>
</organism>
<comment type="caution">
    <text evidence="1">The sequence shown here is derived from an EMBL/GenBank/DDBJ whole genome shotgun (WGS) entry which is preliminary data.</text>
</comment>
<evidence type="ECO:0000313" key="2">
    <source>
        <dbReference type="Proteomes" id="UP000828390"/>
    </source>
</evidence>
<reference evidence="1" key="2">
    <citation type="submission" date="2020-11" db="EMBL/GenBank/DDBJ databases">
        <authorList>
            <person name="McCartney M.A."/>
            <person name="Auch B."/>
            <person name="Kono T."/>
            <person name="Mallez S."/>
            <person name="Becker A."/>
            <person name="Gohl D.M."/>
            <person name="Silverstein K.A.T."/>
            <person name="Koren S."/>
            <person name="Bechman K.B."/>
            <person name="Herman A."/>
            <person name="Abrahante J.E."/>
            <person name="Garbe J."/>
        </authorList>
    </citation>
    <scope>NUCLEOTIDE SEQUENCE</scope>
    <source>
        <strain evidence="1">Duluth1</strain>
        <tissue evidence="1">Whole animal</tissue>
    </source>
</reference>
<accession>A0A9D4BP98</accession>
<gene>
    <name evidence="1" type="ORF">DPMN_075298</name>
</gene>
<dbReference type="Proteomes" id="UP000828390">
    <property type="component" value="Unassembled WGS sequence"/>
</dbReference>
<sequence>MECKHETGVFISWSSGIGVCVMARKTVNQLGISRNIDVGQWFTTWTSTGQMSTTIMLDGGIAAACHIYGPCSVKRGFKACA</sequence>
<dbReference type="AlphaFoldDB" id="A0A9D4BP98"/>
<protein>
    <submittedName>
        <fullName evidence="1">Uncharacterized protein</fullName>
    </submittedName>
</protein>
<dbReference type="EMBL" id="JAIWYP010000015">
    <property type="protein sequence ID" value="KAH3700322.1"/>
    <property type="molecule type" value="Genomic_DNA"/>
</dbReference>